<dbReference type="EMBL" id="MPUH01000860">
    <property type="protein sequence ID" value="OMJ72953.1"/>
    <property type="molecule type" value="Genomic_DNA"/>
</dbReference>
<dbReference type="PROSITE" id="PS50011">
    <property type="entry name" value="PROTEIN_KINASE_DOM"/>
    <property type="match status" value="1"/>
</dbReference>
<dbReference type="SUPFAM" id="SSF48371">
    <property type="entry name" value="ARM repeat"/>
    <property type="match status" value="1"/>
</dbReference>
<evidence type="ECO:0000313" key="4">
    <source>
        <dbReference type="Proteomes" id="UP000187209"/>
    </source>
</evidence>
<dbReference type="GO" id="GO:0005524">
    <property type="term" value="F:ATP binding"/>
    <property type="evidence" value="ECO:0007669"/>
    <property type="project" value="InterPro"/>
</dbReference>
<comment type="caution">
    <text evidence="3">The sequence shown here is derived from an EMBL/GenBank/DDBJ whole genome shotgun (WGS) entry which is preliminary data.</text>
</comment>
<dbReference type="InterPro" id="IPR011989">
    <property type="entry name" value="ARM-like"/>
</dbReference>
<reference evidence="3 4" key="1">
    <citation type="submission" date="2016-11" db="EMBL/GenBank/DDBJ databases">
        <title>The macronuclear genome of Stentor coeruleus: a giant cell with tiny introns.</title>
        <authorList>
            <person name="Slabodnick M."/>
            <person name="Ruby J.G."/>
            <person name="Reiff S.B."/>
            <person name="Swart E.C."/>
            <person name="Gosai S."/>
            <person name="Prabakaran S."/>
            <person name="Witkowska E."/>
            <person name="Larue G.E."/>
            <person name="Fisher S."/>
            <person name="Freeman R.M."/>
            <person name="Gunawardena J."/>
            <person name="Chu W."/>
            <person name="Stover N.A."/>
            <person name="Gregory B.D."/>
            <person name="Nowacki M."/>
            <person name="Derisi J."/>
            <person name="Roy S.W."/>
            <person name="Marshall W.F."/>
            <person name="Sood P."/>
        </authorList>
    </citation>
    <scope>NUCLEOTIDE SEQUENCE [LARGE SCALE GENOMIC DNA]</scope>
    <source>
        <strain evidence="3">WM001</strain>
    </source>
</reference>
<dbReference type="Gene3D" id="1.25.10.10">
    <property type="entry name" value="Leucine-rich Repeat Variant"/>
    <property type="match status" value="1"/>
</dbReference>
<dbReference type="SUPFAM" id="SSF56112">
    <property type="entry name" value="Protein kinase-like (PK-like)"/>
    <property type="match status" value="1"/>
</dbReference>
<dbReference type="SMART" id="SM00220">
    <property type="entry name" value="S_TKc"/>
    <property type="match status" value="1"/>
</dbReference>
<dbReference type="InterPro" id="IPR016024">
    <property type="entry name" value="ARM-type_fold"/>
</dbReference>
<feature type="region of interest" description="Disordered" evidence="1">
    <location>
        <begin position="765"/>
        <end position="813"/>
    </location>
</feature>
<dbReference type="InterPro" id="IPR011009">
    <property type="entry name" value="Kinase-like_dom_sf"/>
</dbReference>
<dbReference type="AlphaFoldDB" id="A0A1R2B837"/>
<proteinExistence type="predicted"/>
<evidence type="ECO:0000259" key="2">
    <source>
        <dbReference type="PROSITE" id="PS50011"/>
    </source>
</evidence>
<evidence type="ECO:0000313" key="3">
    <source>
        <dbReference type="EMBL" id="OMJ72953.1"/>
    </source>
</evidence>
<sequence length="833" mass="93453">MGSQLTKNYEVERDPKSEGGIGSPWKIYSATRRDRDRTPVSIFIFDKRVLDKKTEKNDILNRLKIEINSLIKLRHPNVLQILEPMLEDKTTIAWVTEPLEYCLGDLLRRPHILSACLGDTEARLGILDVIQGLSFLHNEARLVHMAICPDNLYISQGGKWKIGGLNFSSNYNTDGPAKLDPSVDIIASAKAFRYQIDLEKLAPLMHFSAPELVAKQSAMPNADIFSLGCSIYAIYKALSNTSSDLLLLDIDDFSTGGHKTAAINAGKPKNVAFSCLPEFMAEIVVKMLMINPTDRAGLHELSISRSLQTPYVKTIYYLEHLQEKQDAQKMQFFKGLTSIIDKFDRVIMNKRLLPALVLNMQHPNLTPFILPSILTILKSCEITKELFQTQIWPSIAKLATGKEIPAQSFFLLLNEIDLLIKYTDIEAYKKCLMPLVFKGYECGVGQIQSAIMSKTPQLMKELQDLNYVRTQVLPRFLQGIINSKASSVKETGLKALSLIYNTFDRPTMIDVIIPSLEKFKKFDITGIMVMHLLDIYEGISKSLGHKATAINILPALLPLLVDAELTKSEFERLFISVTGMLNHVKEARTGELADGREEQAIENLRNEDIEEVNDIFRDIFDVGGKPIMEAQGTNNEVSDIFKVESIKNEPRVERKQSPAPPEFKAEVSVSNYDIKPVRKDPPTNNLGTFSSDFSMQKPEPMRKDPPTTNLGTFSIQKPDPVPSASSMNFMSYPSNHKAQDFTYNKPDPPKSSPVIEDIFGELANIRPKEETKNKLSGMSLKPPPTQGRVNNDPKPGPLRPQMKKPNNPIPINTDDFFNELLNVGSKKDPFAGL</sequence>
<feature type="domain" description="Protein kinase" evidence="2">
    <location>
        <begin position="13"/>
        <end position="312"/>
    </location>
</feature>
<organism evidence="3 4">
    <name type="scientific">Stentor coeruleus</name>
    <dbReference type="NCBI Taxonomy" id="5963"/>
    <lineage>
        <taxon>Eukaryota</taxon>
        <taxon>Sar</taxon>
        <taxon>Alveolata</taxon>
        <taxon>Ciliophora</taxon>
        <taxon>Postciliodesmatophora</taxon>
        <taxon>Heterotrichea</taxon>
        <taxon>Heterotrichida</taxon>
        <taxon>Stentoridae</taxon>
        <taxon>Stentor</taxon>
    </lineage>
</organism>
<dbReference type="InterPro" id="IPR051177">
    <property type="entry name" value="CIK-Related_Protein"/>
</dbReference>
<name>A0A1R2B837_9CILI</name>
<dbReference type="InterPro" id="IPR000719">
    <property type="entry name" value="Prot_kinase_dom"/>
</dbReference>
<gene>
    <name evidence="3" type="ORF">SteCoe_28489</name>
</gene>
<keyword evidence="4" id="KW-1185">Reference proteome</keyword>
<evidence type="ECO:0000256" key="1">
    <source>
        <dbReference type="SAM" id="MobiDB-lite"/>
    </source>
</evidence>
<feature type="region of interest" description="Disordered" evidence="1">
    <location>
        <begin position="674"/>
        <end position="714"/>
    </location>
</feature>
<accession>A0A1R2B837</accession>
<protein>
    <recommendedName>
        <fullName evidence="2">Protein kinase domain-containing protein</fullName>
    </recommendedName>
</protein>
<dbReference type="Gene3D" id="1.10.510.10">
    <property type="entry name" value="Transferase(Phosphotransferase) domain 1"/>
    <property type="match status" value="1"/>
</dbReference>
<feature type="compositionally biased region" description="Polar residues" evidence="1">
    <location>
        <begin position="682"/>
        <end position="694"/>
    </location>
</feature>
<dbReference type="GO" id="GO:0004672">
    <property type="term" value="F:protein kinase activity"/>
    <property type="evidence" value="ECO:0007669"/>
    <property type="project" value="InterPro"/>
</dbReference>
<dbReference type="PANTHER" id="PTHR12984:SF6">
    <property type="entry name" value="SCY1-LIKE PROTEIN 2"/>
    <property type="match status" value="1"/>
</dbReference>
<dbReference type="Proteomes" id="UP000187209">
    <property type="component" value="Unassembled WGS sequence"/>
</dbReference>
<dbReference type="Pfam" id="PF00069">
    <property type="entry name" value="Pkinase"/>
    <property type="match status" value="1"/>
</dbReference>
<dbReference type="OrthoDB" id="79687at2759"/>
<dbReference type="Gene3D" id="3.30.200.20">
    <property type="entry name" value="Phosphorylase Kinase, domain 1"/>
    <property type="match status" value="1"/>
</dbReference>
<dbReference type="PANTHER" id="PTHR12984">
    <property type="entry name" value="SCY1-RELATED S/T PROTEIN KINASE-LIKE"/>
    <property type="match status" value="1"/>
</dbReference>